<gene>
    <name evidence="3" type="primary">crustin-like-2</name>
</gene>
<dbReference type="PROSITE" id="PS51390">
    <property type="entry name" value="WAP"/>
    <property type="match status" value="1"/>
</dbReference>
<name>W6MNX1_9EUCA</name>
<accession>W6MNX1</accession>
<reference evidence="3" key="2">
    <citation type="submission" date="2014-02" db="EMBL/GenBank/DDBJ databases">
        <title>The hermit crab's nose antennal transcriptomics.</title>
        <authorList>
            <person name="Groh K.C."/>
            <person name="Vogel H."/>
            <person name="Stensmyr M.C."/>
            <person name="Grosse-Wilde E."/>
            <person name="Hansson B.S."/>
        </authorList>
    </citation>
    <scope>NUCLEOTIDE SEQUENCE</scope>
    <source>
        <tissue evidence="3">Antennules</tissue>
    </source>
</reference>
<dbReference type="GO" id="GO:0005576">
    <property type="term" value="C:extracellular region"/>
    <property type="evidence" value="ECO:0007669"/>
    <property type="project" value="InterPro"/>
</dbReference>
<feature type="non-terminal residue" evidence="3">
    <location>
        <position position="1"/>
    </location>
</feature>
<dbReference type="InterPro" id="IPR008197">
    <property type="entry name" value="WAP_dom"/>
</dbReference>
<feature type="compositionally biased region" description="Polar residues" evidence="1">
    <location>
        <begin position="1"/>
        <end position="11"/>
    </location>
</feature>
<dbReference type="GO" id="GO:0030414">
    <property type="term" value="F:peptidase inhibitor activity"/>
    <property type="evidence" value="ECO:0007669"/>
    <property type="project" value="InterPro"/>
</dbReference>
<dbReference type="AlphaFoldDB" id="W6MNX1"/>
<sequence>LFRSVSTQSTRGTTLGSASRLGSSSSPKLHVHSGACPAVRWPCPSIVDGKRPTPKLCAHDGYCRANQKCCYDSCLDHHACKAAV</sequence>
<feature type="region of interest" description="Disordered" evidence="1">
    <location>
        <begin position="1"/>
        <end position="33"/>
    </location>
</feature>
<reference evidence="3" key="1">
    <citation type="submission" date="2013-06" db="EMBL/GenBank/DDBJ databases">
        <authorList>
            <person name="Groh K."/>
        </authorList>
    </citation>
    <scope>NUCLEOTIDE SEQUENCE</scope>
    <source>
        <tissue evidence="3">Antennules</tissue>
    </source>
</reference>
<dbReference type="InterPro" id="IPR036645">
    <property type="entry name" value="Elafin-like_sf"/>
</dbReference>
<dbReference type="Gene3D" id="4.10.75.10">
    <property type="entry name" value="Elafin-like"/>
    <property type="match status" value="1"/>
</dbReference>
<proteinExistence type="predicted"/>
<feature type="compositionally biased region" description="Low complexity" evidence="1">
    <location>
        <begin position="12"/>
        <end position="26"/>
    </location>
</feature>
<evidence type="ECO:0000259" key="2">
    <source>
        <dbReference type="PROSITE" id="PS51390"/>
    </source>
</evidence>
<protein>
    <submittedName>
        <fullName evidence="3">Crustin-like-2 protein</fullName>
    </submittedName>
</protein>
<dbReference type="EMBL" id="HABY01000047">
    <property type="protein sequence ID" value="CDK12576.1"/>
    <property type="molecule type" value="Transcribed_RNA"/>
</dbReference>
<feature type="domain" description="WAP" evidence="2">
    <location>
        <begin position="29"/>
        <end position="84"/>
    </location>
</feature>
<organism evidence="3">
    <name type="scientific">Coenobita clypeatus</name>
    <dbReference type="NCBI Taxonomy" id="474045"/>
    <lineage>
        <taxon>Eukaryota</taxon>
        <taxon>Metazoa</taxon>
        <taxon>Ecdysozoa</taxon>
        <taxon>Arthropoda</taxon>
        <taxon>Crustacea</taxon>
        <taxon>Multicrustacea</taxon>
        <taxon>Malacostraca</taxon>
        <taxon>Eumalacostraca</taxon>
        <taxon>Eucarida</taxon>
        <taxon>Decapoda</taxon>
        <taxon>Pleocyemata</taxon>
        <taxon>Anomura</taxon>
        <taxon>Paguroidea</taxon>
        <taxon>Coenobitidae</taxon>
        <taxon>Coenobita</taxon>
    </lineage>
</organism>
<evidence type="ECO:0000256" key="1">
    <source>
        <dbReference type="SAM" id="MobiDB-lite"/>
    </source>
</evidence>
<dbReference type="SUPFAM" id="SSF57256">
    <property type="entry name" value="Elafin-like"/>
    <property type="match status" value="1"/>
</dbReference>
<evidence type="ECO:0000313" key="3">
    <source>
        <dbReference type="EMBL" id="CDK12576.1"/>
    </source>
</evidence>
<dbReference type="Pfam" id="PF00095">
    <property type="entry name" value="WAP"/>
    <property type="match status" value="1"/>
</dbReference>